<evidence type="ECO:0000256" key="2">
    <source>
        <dbReference type="ARBA" id="ARBA00004623"/>
    </source>
</evidence>
<evidence type="ECO:0000256" key="9">
    <source>
        <dbReference type="ARBA" id="ARBA00023136"/>
    </source>
</evidence>
<keyword evidence="5" id="KW-0813">Transport</keyword>
<evidence type="ECO:0000256" key="3">
    <source>
        <dbReference type="ARBA" id="ARBA00009714"/>
    </source>
</evidence>
<reference evidence="12 13" key="1">
    <citation type="submission" date="2013-11" db="EMBL/GenBank/DDBJ databases">
        <title>Draft genome of the bovine lungworm Dictyocaulus viviparus.</title>
        <authorList>
            <person name="Mitreva M."/>
        </authorList>
    </citation>
    <scope>NUCLEOTIDE SEQUENCE [LARGE SCALE GENOMIC DNA]</scope>
    <source>
        <strain evidence="12 13">HannoverDv2000</strain>
    </source>
</reference>
<dbReference type="GO" id="GO:0034045">
    <property type="term" value="C:phagophore assembly site membrane"/>
    <property type="evidence" value="ECO:0007669"/>
    <property type="project" value="UniProtKB-SubCell"/>
</dbReference>
<dbReference type="GO" id="GO:0061908">
    <property type="term" value="C:phagophore"/>
    <property type="evidence" value="ECO:0007669"/>
    <property type="project" value="TreeGrafter"/>
</dbReference>
<dbReference type="EMBL" id="KN716513">
    <property type="protein sequence ID" value="KJH43951.1"/>
    <property type="molecule type" value="Genomic_DNA"/>
</dbReference>
<dbReference type="GO" id="GO:0000045">
    <property type="term" value="P:autophagosome assembly"/>
    <property type="evidence" value="ECO:0007669"/>
    <property type="project" value="TreeGrafter"/>
</dbReference>
<dbReference type="InterPro" id="IPR026849">
    <property type="entry name" value="ATG2"/>
</dbReference>
<comment type="subcellular location">
    <subcellularLocation>
        <location evidence="1">Endoplasmic reticulum membrane</location>
        <topology evidence="1">Peripheral membrane protein</topology>
    </subcellularLocation>
    <subcellularLocation>
        <location evidence="2">Preautophagosomal structure membrane</location>
        <topology evidence="2">Peripheral membrane protein</topology>
    </subcellularLocation>
</comment>
<dbReference type="GO" id="GO:0043495">
    <property type="term" value="F:protein-membrane adaptor activity"/>
    <property type="evidence" value="ECO:0007669"/>
    <property type="project" value="TreeGrafter"/>
</dbReference>
<keyword evidence="9" id="KW-0472">Membrane</keyword>
<dbReference type="GO" id="GO:0006869">
    <property type="term" value="P:lipid transport"/>
    <property type="evidence" value="ECO:0007669"/>
    <property type="project" value="UniProtKB-KW"/>
</dbReference>
<sequence length="1064" mass="120720">MIGSVVESLVSSSELARSFYENEKGSGEEEFDTEARDGVKAFTKVIDAIVSRFCLELEDTTIRFENPPKFMSDCCTAIEIRLHKIRFMDEQMRNCQQEGSSTETITSQPQGMGSIANLNKFMDISGFEMFTDIFTELDDQYSENNSSQVVTISVNEALQQPSIEDFKITRVDSHQGIDSNPVKFAELVGESRVIFRIKNSDAIVDKRDNTIEIDSFFTGLYCFIIPSQIEILKRFFSSITIPHAEKITDFGKKMAKSDYDTMAKNIEEETFQKTQVATQGLQGGKWKKREDFHEFDSINLEDNCSSKKFGEICRENYITLKADTNKKESTKLSAKIGTVLIIIPHLDMMSVDFVKNLNNGCHESIDNRINSSIDSVIRDSNMFFAKASNVSLKPSSLRTMRTSLDELYNKDHLRLFGTSVLFHYQMDKDDCGEHLRAKLIFPNVDLIEYLMTNSNPRDPENAHIPLLDFSLFNNVDQEPQLKIVYNSSTAGNNESKACVSIGKCRCDLDPSIVDRIPDLFDPQPFFDLPAFRRSRVHNIMRIPIADLREPNGARLPYRERHVHSEYIGLHVNSVTVEVPLGSFCGASEKYTCSEEDRRFVWGGQTSMDEPLHMKLEYDPRNKALKASGTKIHCVSGIADEMIKSISLAVLQSLPQREGPFAQIHRSFLHKHEEGNDLILAGSREEMTSFGAKCILQSAYVVILDIPILRLLIPNHSYLEVLYNRLVNDLLLWHPATLKTRATQDEFKINALGDDMFHECCGDTSDHCDDEYEEDRLQSSMQANVYDRNKSHVVSFLLNVKKSTVMMCTSKSKSDGNQDTCQVSVEFSDAQLFMVSGYHGCPTDTYFYFTSHTFGVGYKDACTMQKAVNQADFGKWTSEETQIYTIPEGDEFNSQSTDDAVGVSIFLCDRVGQNIKDVLLAIAVRNISVQLRPFSNTEETWVLQLAEFFTLQNYPIPGYDLPVVTTDLHIHFDNVVLAYDHTWTYPESDVRLRLVLGESDVSSSIIHDMNVVKLMQLNPWRDIACPIGRSSSSFIIMHGRMTIVEAYETRLTRISASYNDVDDDC</sequence>
<dbReference type="GO" id="GO:0000422">
    <property type="term" value="P:autophagy of mitochondrion"/>
    <property type="evidence" value="ECO:0007669"/>
    <property type="project" value="TreeGrafter"/>
</dbReference>
<evidence type="ECO:0000256" key="5">
    <source>
        <dbReference type="ARBA" id="ARBA00022448"/>
    </source>
</evidence>
<evidence type="ECO:0000256" key="1">
    <source>
        <dbReference type="ARBA" id="ARBA00004406"/>
    </source>
</evidence>
<dbReference type="GO" id="GO:0005789">
    <property type="term" value="C:endoplasmic reticulum membrane"/>
    <property type="evidence" value="ECO:0007669"/>
    <property type="project" value="UniProtKB-SubCell"/>
</dbReference>
<dbReference type="GO" id="GO:0061723">
    <property type="term" value="P:glycophagy"/>
    <property type="evidence" value="ECO:0007669"/>
    <property type="project" value="TreeGrafter"/>
</dbReference>
<protein>
    <recommendedName>
        <fullName evidence="4">Autophagy-related protein 2</fullName>
    </recommendedName>
</protein>
<keyword evidence="8" id="KW-0445">Lipid transport</keyword>
<dbReference type="GO" id="GO:0032266">
    <property type="term" value="F:phosphatidylinositol-3-phosphate binding"/>
    <property type="evidence" value="ECO:0007669"/>
    <property type="project" value="TreeGrafter"/>
</dbReference>
<dbReference type="GO" id="GO:0061709">
    <property type="term" value="P:reticulophagy"/>
    <property type="evidence" value="ECO:0007669"/>
    <property type="project" value="TreeGrafter"/>
</dbReference>
<keyword evidence="7" id="KW-0072">Autophagy</keyword>
<evidence type="ECO:0000313" key="13">
    <source>
        <dbReference type="Proteomes" id="UP000053766"/>
    </source>
</evidence>
<keyword evidence="6" id="KW-0256">Endoplasmic reticulum</keyword>
<dbReference type="AlphaFoldDB" id="A0A0D8XNJ5"/>
<dbReference type="GO" id="GO:0034727">
    <property type="term" value="P:piecemeal microautophagy of the nucleus"/>
    <property type="evidence" value="ECO:0007669"/>
    <property type="project" value="TreeGrafter"/>
</dbReference>
<comment type="catalytic activity">
    <reaction evidence="10">
        <text>a 1,2-diacyl-sn-glycero-3-phospho-L-serine(in) = a 1,2-diacyl-sn-glycero-3-phospho-L-serine(out)</text>
        <dbReference type="Rhea" id="RHEA:38663"/>
        <dbReference type="ChEBI" id="CHEBI:57262"/>
    </reaction>
</comment>
<evidence type="ECO:0000256" key="4">
    <source>
        <dbReference type="ARBA" id="ARBA00018070"/>
    </source>
</evidence>
<gene>
    <name evidence="12" type="ORF">DICVIV_10035</name>
</gene>
<comment type="catalytic activity">
    <reaction evidence="11">
        <text>a 1,2-diacyl-sn-glycero-3-phosphoethanolamine(in) = a 1,2-diacyl-sn-glycero-3-phosphoethanolamine(out)</text>
        <dbReference type="Rhea" id="RHEA:38895"/>
        <dbReference type="ChEBI" id="CHEBI:64612"/>
    </reaction>
</comment>
<evidence type="ECO:0000256" key="11">
    <source>
        <dbReference type="ARBA" id="ARBA00024615"/>
    </source>
</evidence>
<keyword evidence="13" id="KW-1185">Reference proteome</keyword>
<dbReference type="Proteomes" id="UP000053766">
    <property type="component" value="Unassembled WGS sequence"/>
</dbReference>
<evidence type="ECO:0000256" key="10">
    <source>
        <dbReference type="ARBA" id="ARBA00024479"/>
    </source>
</evidence>
<dbReference type="OrthoDB" id="18982at2759"/>
<accession>A0A0D8XNJ5</accession>
<evidence type="ECO:0000256" key="6">
    <source>
        <dbReference type="ARBA" id="ARBA00022824"/>
    </source>
</evidence>
<comment type="similarity">
    <text evidence="3">Belongs to the ATG2 family.</text>
</comment>
<proteinExistence type="inferred from homology"/>
<evidence type="ECO:0000256" key="7">
    <source>
        <dbReference type="ARBA" id="ARBA00023006"/>
    </source>
</evidence>
<reference evidence="13" key="2">
    <citation type="journal article" date="2016" name="Sci. Rep.">
        <title>Dictyocaulus viviparus genome, variome and transcriptome elucidate lungworm biology and support future intervention.</title>
        <authorList>
            <person name="McNulty S.N."/>
            <person name="Strube C."/>
            <person name="Rosa B.A."/>
            <person name="Martin J.C."/>
            <person name="Tyagi R."/>
            <person name="Choi Y.J."/>
            <person name="Wang Q."/>
            <person name="Hallsworth Pepin K."/>
            <person name="Zhang X."/>
            <person name="Ozersky P."/>
            <person name="Wilson R.K."/>
            <person name="Sternberg P.W."/>
            <person name="Gasser R.B."/>
            <person name="Mitreva M."/>
        </authorList>
    </citation>
    <scope>NUCLEOTIDE SEQUENCE [LARGE SCALE GENOMIC DNA]</scope>
    <source>
        <strain evidence="13">HannoverDv2000</strain>
    </source>
</reference>
<organism evidence="12 13">
    <name type="scientific">Dictyocaulus viviparus</name>
    <name type="common">Bovine lungworm</name>
    <dbReference type="NCBI Taxonomy" id="29172"/>
    <lineage>
        <taxon>Eukaryota</taxon>
        <taxon>Metazoa</taxon>
        <taxon>Ecdysozoa</taxon>
        <taxon>Nematoda</taxon>
        <taxon>Chromadorea</taxon>
        <taxon>Rhabditida</taxon>
        <taxon>Rhabditina</taxon>
        <taxon>Rhabditomorpha</taxon>
        <taxon>Strongyloidea</taxon>
        <taxon>Metastrongylidae</taxon>
        <taxon>Dictyocaulus</taxon>
    </lineage>
</organism>
<dbReference type="STRING" id="29172.A0A0D8XNJ5"/>
<evidence type="ECO:0000256" key="8">
    <source>
        <dbReference type="ARBA" id="ARBA00023055"/>
    </source>
</evidence>
<evidence type="ECO:0000313" key="12">
    <source>
        <dbReference type="EMBL" id="KJH43951.1"/>
    </source>
</evidence>
<dbReference type="PANTHER" id="PTHR13190:SF1">
    <property type="entry name" value="AUTOPHAGY-RELATED 2, ISOFORM A"/>
    <property type="match status" value="1"/>
</dbReference>
<name>A0A0D8XNJ5_DICVI</name>
<dbReference type="PANTHER" id="PTHR13190">
    <property type="entry name" value="AUTOPHAGY-RELATED 2, ISOFORM A"/>
    <property type="match status" value="1"/>
</dbReference>